<evidence type="ECO:0000256" key="1">
    <source>
        <dbReference type="SAM" id="SignalP"/>
    </source>
</evidence>
<dbReference type="Proteomes" id="UP000307510">
    <property type="component" value="Unassembled WGS sequence"/>
</dbReference>
<proteinExistence type="predicted"/>
<protein>
    <submittedName>
        <fullName evidence="3">Filamentous hemagglutinin N-terminal domain-containing protein</fullName>
    </submittedName>
</protein>
<keyword evidence="1" id="KW-0732">Signal</keyword>
<dbReference type="EMBL" id="VASG01000010">
    <property type="protein sequence ID" value="TLP69699.1"/>
    <property type="molecule type" value="Genomic_DNA"/>
</dbReference>
<dbReference type="PANTHER" id="PTHR12338:SF5">
    <property type="entry name" value="ANTIGEN 43-RELATED"/>
    <property type="match status" value="1"/>
</dbReference>
<sequence length="2291" mass="236152">MNSLPSHTHSHGSCPSRLRVLCIAVALASAGLPLTVMASDALPQGGSIISGSGNISQNGAEMTVNTNSSRTAINWQRFSVGADNRITFNQPDGKSVTLNRVIGSDPSKIYGAVTSNGQLILVNPNGVWIGPKAHISSSALVASAGFLTEEQAKQFAESGKLDIQLTGNVTNQGRITVHDNGMVALLGAQVNNAGVIQARKGMVQLATGPQATLDFHGDGLLNIAVTGTPGEQSSVNSDVTGGVHNSGEIDVGNGTVAMSAARAAKHLDSVINVGGNVVADSVSTDGGTVVLGSSAKTNVTGSISATGVNGGQIKVLGDEVNVAGSAKLDASGTQGAGGKVLVGGSYQGKGSEQAASNTTVAKGAQLKADGKTDGGQVVVWSDGKTHFAGNISAQGGHKGGEVETSGKQLTVTPDAQVNAAGGQQSGKWLLDPETVTVDSTGNPDTVSAASIASALKTNDVEISASNRINVNEAIVAQDAGYHVLKLMANGTAAPISVYDDSQSPFNAAKRNDSGSVYINAPILLKNGHLFILASGDVMLNNTTQGVAGDAGYMGRAIIDVSNGTIWIKTSSSASVIQQEGTALIGKDVAVQGSSVLLDSYLNYAGTLAGKATNGKFIYNQTSNGPVNTGKVQITQDGLTQSVDGVTSETLSKVGEQWVWERNGRVTHHLTIDDSTQFQYLVFEALGYVDHKQYQPIPGDTRSNDYWVSDLTFTNPSTGDTWKIGTNNSNGQIMVTLNGAATTELPPGFSFGTNQGTVTASQNGFGVTGGSGDQNNAKASNSINLNGATGVSDQLVVDLGTSTSAVDANLSELKNQGNNYQAGKISFLAGKDTTSSGGVQLGTQSSAIQGQVQDTQREYGEKNPEFSAAISPAGNSEAFAVDKFVDKQLGQDRFSVTPSTTATEHSNVGQYKVDGTLNAEGIMAQRHQAAIGAGTLTVTPAELTVRADSQSKTYGDKDPGLSYSVDGAKLGQSEQELLNAGALSRQAGENVGDYGISQGDLGLNNGLGGNYTLKFVDGQLQIVPAHLVVTAGSKTVTYDGTTHVVDDYTAEGLKNGDSILSASVYGQGRNAGTYSTGVGAVAVGDAGLSLDKTSNYIISFANGMLTVLPARLDVTVENASKTYGDTDPGYHYSVTGLVAGDQLGPITWKREAGENVGEYGISLGSRDQVGADANNYIIHFSNGVFTITPATLQVQADGKTKAYGNLDPRLSYTLSGLKRDDQEADVVSGELTRQVGENAGTYSITQGSVGLTAGAGSNYVLQYHDGDFVITPVNLQVAADSRSKVYGDVDPSLSYKVTGLKNGDQEADVLKGALARQAGENVGNYGIQQGDVGLTDAASGNYVFTFVGNQLAITPATLTVEATNGGKVYGDADPSLSHVVSGLKGSDTEASVLNGGAVARQAGENVGDYGIGQGSLDLNGGIGSNYILDFKDGVFTITPAQLTVTADGASKIYGDADPALSYRVDGLKGADIAADVMNSGSLARQVGEDVGKYGINQGSVDLNGAAGKNYVLHYEAGTFSITPATLVVTADGSTKVYGDFDPKLTYSVSGLKNGDTSDQVVAGKVARDAGENVGQYTIRQGDVDLTSGRGQNYVLSFANGTFTVTPATLEVTADSHTKVYGNLDPTLSYTVKGLKGTDSVDDVAMSGALSRTAGENVGNYSIGKGDLAVGENSNYVLSFVNGNLAITPATLTVKADDVSKVYGDVDPSLSHVISGLKNGDTEASVLKGALGREAGEDVRAGGYTIHQGSLGLNNGQGSNYVLEFENGTLTVTPAQLNVTANNDGKVYGELDPTLTIKVDGLKGPDKETEILAGQLARQTGEDVKEGGYAINLGTLGLTGKAAQNYILTYEAGNFTITPATLMVRADDKTKVYGEIDPALSYQVSGLKRGDDQASVLGGNVVRQAGEDVKAGGYAIGQGDLASTSQNYILHYEDGTFTITPASLQIDFDDHSKVYGEIDPALTYRVNGLKNGDTKESVMSGQASRAAGENVGNYTIGQGTLGSNGNYILTFNEGKLAITPAELTVTADHMTKVYGDLDPTLTYSVSGLKHGDTQASVTTGSLARISGENVTPEGYAITQGNVTLTSGNYRMVFRDGNLQVTPAPLVVTADNQSKVQGAADPSLTWNVSGLKGKDQASIAQGSLQRAPGEEAGTYGIAQDQAFSAGSNYSVTFRDGSLTITGPLAPVPPEQPGLPPLPMTAQSPGNARCTALESPSAASASYSVSPAVVRSYAVQLVCKPRSYDGKASTTPNLTDVLTYANGLFKDGHFIVPEATRSVIPHDLKPAGPTTKGGK</sequence>
<dbReference type="SMART" id="SM00912">
    <property type="entry name" value="Haemagg_act"/>
    <property type="match status" value="1"/>
</dbReference>
<dbReference type="Gene3D" id="2.160.20.10">
    <property type="entry name" value="Single-stranded right-handed beta-helix, Pectin lyase-like"/>
    <property type="match status" value="1"/>
</dbReference>
<dbReference type="NCBIfam" id="TIGR01901">
    <property type="entry name" value="adhes_NPXG"/>
    <property type="match status" value="1"/>
</dbReference>
<dbReference type="InterPro" id="IPR012334">
    <property type="entry name" value="Pectin_lyas_fold"/>
</dbReference>
<dbReference type="InterPro" id="IPR008638">
    <property type="entry name" value="FhaB/CdiA-like_TPS"/>
</dbReference>
<feature type="chain" id="PRO_5024461704" evidence="1">
    <location>
        <begin position="39"/>
        <end position="2291"/>
    </location>
</feature>
<dbReference type="Pfam" id="PF05860">
    <property type="entry name" value="TPS"/>
    <property type="match status" value="1"/>
</dbReference>
<dbReference type="PANTHER" id="PTHR12338">
    <property type="entry name" value="AUTOTRANSPORTER"/>
    <property type="match status" value="1"/>
</dbReference>
<dbReference type="InterPro" id="IPR050909">
    <property type="entry name" value="Bact_Autotransporter_VF"/>
</dbReference>
<dbReference type="InterPro" id="IPR041286">
    <property type="entry name" value="MBG_2"/>
</dbReference>
<name>A0A5R8ZTI4_PSENT</name>
<dbReference type="Gene3D" id="3.30.160.710">
    <property type="match status" value="4"/>
</dbReference>
<comment type="caution">
    <text evidence="3">The sequence shown here is derived from an EMBL/GenBank/DDBJ whole genome shotgun (WGS) entry which is preliminary data.</text>
</comment>
<dbReference type="RefSeq" id="WP_138216723.1">
    <property type="nucleotide sequence ID" value="NZ_VASG01000010.1"/>
</dbReference>
<feature type="domain" description="Filamentous haemagglutinin FhaB/tRNA nuclease CdiA-like TPS" evidence="2">
    <location>
        <begin position="39"/>
        <end position="151"/>
    </location>
</feature>
<dbReference type="Pfam" id="PF18676">
    <property type="entry name" value="MBG_2"/>
    <property type="match status" value="14"/>
</dbReference>
<dbReference type="SUPFAM" id="SSF51126">
    <property type="entry name" value="Pectin lyase-like"/>
    <property type="match status" value="1"/>
</dbReference>
<reference evidence="4" key="2">
    <citation type="submission" date="2019-06" db="EMBL/GenBank/DDBJ databases">
        <title>AzeR, a transcriptional regulator that responds to azelaic acid in Pseudomonas nitroreducens.</title>
        <authorList>
            <person name="Bez C."/>
            <person name="Javvadi S.G."/>
            <person name="Bertani I."/>
            <person name="Devescovi G."/>
            <person name="Studholme D.J."/>
            <person name="Geller A."/>
            <person name="Levy A."/>
            <person name="Venturi V."/>
        </authorList>
    </citation>
    <scope>NUCLEOTIDE SEQUENCE [LARGE SCALE GENOMIC DNA]</scope>
    <source>
        <strain evidence="4">DSM 9128</strain>
    </source>
</reference>
<evidence type="ECO:0000259" key="2">
    <source>
        <dbReference type="SMART" id="SM00912"/>
    </source>
</evidence>
<organism evidence="3 4">
    <name type="scientific">Pseudomonas nitroreducens</name>
    <dbReference type="NCBI Taxonomy" id="46680"/>
    <lineage>
        <taxon>Bacteria</taxon>
        <taxon>Pseudomonadati</taxon>
        <taxon>Pseudomonadota</taxon>
        <taxon>Gammaproteobacteria</taxon>
        <taxon>Pseudomonadales</taxon>
        <taxon>Pseudomonadaceae</taxon>
        <taxon>Pseudomonas</taxon>
    </lineage>
</organism>
<gene>
    <name evidence="3" type="ORF">FEA48_27995</name>
</gene>
<evidence type="ECO:0000313" key="3">
    <source>
        <dbReference type="EMBL" id="TLP69699.1"/>
    </source>
</evidence>
<feature type="signal peptide" evidence="1">
    <location>
        <begin position="1"/>
        <end position="38"/>
    </location>
</feature>
<reference evidence="3 4" key="1">
    <citation type="submission" date="2019-05" db="EMBL/GenBank/DDBJ databases">
        <authorList>
            <person name="Moore K."/>
            <person name="O'Neill P."/>
            <person name="Farbos A."/>
            <person name="Studholme D.J."/>
        </authorList>
    </citation>
    <scope>NUCLEOTIDE SEQUENCE [LARGE SCALE GENOMIC DNA]</scope>
    <source>
        <strain evidence="3 4">DSM 9128</strain>
    </source>
</reference>
<dbReference type="InterPro" id="IPR011050">
    <property type="entry name" value="Pectin_lyase_fold/virulence"/>
</dbReference>
<evidence type="ECO:0000313" key="4">
    <source>
        <dbReference type="Proteomes" id="UP000307510"/>
    </source>
</evidence>
<accession>A0A5R8ZTI4</accession>